<reference evidence="2 3" key="1">
    <citation type="journal article" date="2014" name="Int. J. Syst. Evol. Microbiol.">
        <title>Complete genome sequence of Corynebacterium casei LMG S-19264T (=DSM 44701T), isolated from a smear-ripened cheese.</title>
        <authorList>
            <consortium name="US DOE Joint Genome Institute (JGI-PGF)"/>
            <person name="Walter F."/>
            <person name="Albersmeier A."/>
            <person name="Kalinowski J."/>
            <person name="Ruckert C."/>
        </authorList>
    </citation>
    <scope>NUCLEOTIDE SEQUENCE [LARGE SCALE GENOMIC DNA]</scope>
    <source>
        <strain evidence="2 3">CGMCC 1.15286</strain>
    </source>
</reference>
<dbReference type="RefSeq" id="WP_188888198.1">
    <property type="nucleotide sequence ID" value="NZ_BMHY01000002.1"/>
</dbReference>
<protein>
    <submittedName>
        <fullName evidence="2">Uncharacterized protein</fullName>
    </submittedName>
</protein>
<sequence length="116" mass="12725">MYFSKAAAIFLLTSALLAGCTVGQPAETTVETINEVKPQSFTVQNIQARLTSFEEDGQPYKGVQYDITALVEHVPAEQLHELEIRLHYTGKTAEILGVNESGYTKDYTLLESGPTS</sequence>
<keyword evidence="1" id="KW-0732">Signal</keyword>
<accession>A0A917LWC8</accession>
<dbReference type="EMBL" id="BMHY01000002">
    <property type="protein sequence ID" value="GGG61499.1"/>
    <property type="molecule type" value="Genomic_DNA"/>
</dbReference>
<feature type="signal peptide" evidence="1">
    <location>
        <begin position="1"/>
        <end position="18"/>
    </location>
</feature>
<feature type="chain" id="PRO_5039255994" evidence="1">
    <location>
        <begin position="19"/>
        <end position="116"/>
    </location>
</feature>
<comment type="caution">
    <text evidence="2">The sequence shown here is derived from an EMBL/GenBank/DDBJ whole genome shotgun (WGS) entry which is preliminary data.</text>
</comment>
<evidence type="ECO:0000313" key="3">
    <source>
        <dbReference type="Proteomes" id="UP000600247"/>
    </source>
</evidence>
<dbReference type="AlphaFoldDB" id="A0A917LWC8"/>
<proteinExistence type="predicted"/>
<gene>
    <name evidence="2" type="ORF">GCM10010918_13760</name>
</gene>
<organism evidence="2 3">
    <name type="scientific">Paenibacillus radicis</name>
    <name type="common">ex Gao et al. 2016</name>
    <dbReference type="NCBI Taxonomy" id="1737354"/>
    <lineage>
        <taxon>Bacteria</taxon>
        <taxon>Bacillati</taxon>
        <taxon>Bacillota</taxon>
        <taxon>Bacilli</taxon>
        <taxon>Bacillales</taxon>
        <taxon>Paenibacillaceae</taxon>
        <taxon>Paenibacillus</taxon>
    </lineage>
</organism>
<keyword evidence="3" id="KW-1185">Reference proteome</keyword>
<evidence type="ECO:0000313" key="2">
    <source>
        <dbReference type="EMBL" id="GGG61499.1"/>
    </source>
</evidence>
<dbReference type="PROSITE" id="PS51257">
    <property type="entry name" value="PROKAR_LIPOPROTEIN"/>
    <property type="match status" value="1"/>
</dbReference>
<evidence type="ECO:0000256" key="1">
    <source>
        <dbReference type="SAM" id="SignalP"/>
    </source>
</evidence>
<name>A0A917LWC8_9BACL</name>
<dbReference type="Proteomes" id="UP000600247">
    <property type="component" value="Unassembled WGS sequence"/>
</dbReference>